<dbReference type="InterPro" id="IPR008471">
    <property type="entry name" value="MnmC-like_methylTransf"/>
</dbReference>
<dbReference type="GO" id="GO:0002098">
    <property type="term" value="P:tRNA wobble uridine modification"/>
    <property type="evidence" value="ECO:0007669"/>
    <property type="project" value="TreeGrafter"/>
</dbReference>
<dbReference type="InterPro" id="IPR006076">
    <property type="entry name" value="FAD-dep_OxRdtase"/>
</dbReference>
<dbReference type="EC" id="2.1.1.61" evidence="10"/>
<dbReference type="GO" id="GO:0016645">
    <property type="term" value="F:oxidoreductase activity, acting on the CH-NH group of donors"/>
    <property type="evidence" value="ECO:0007669"/>
    <property type="project" value="InterPro"/>
</dbReference>
<dbReference type="GO" id="GO:0032259">
    <property type="term" value="P:methylation"/>
    <property type="evidence" value="ECO:0007669"/>
    <property type="project" value="UniProtKB-KW"/>
</dbReference>
<keyword evidence="7 10" id="KW-0274">FAD</keyword>
<accession>A0A4R2N0F1</accession>
<comment type="catalytic activity">
    <reaction evidence="10">
        <text>5-aminomethyl-2-thiouridine(34) in tRNA + S-adenosyl-L-methionine = 5-methylaminomethyl-2-thiouridine(34) in tRNA + S-adenosyl-L-homocysteine + H(+)</text>
        <dbReference type="Rhea" id="RHEA:19569"/>
        <dbReference type="Rhea" id="RHEA-COMP:10195"/>
        <dbReference type="Rhea" id="RHEA-COMP:10197"/>
        <dbReference type="ChEBI" id="CHEBI:15378"/>
        <dbReference type="ChEBI" id="CHEBI:57856"/>
        <dbReference type="ChEBI" id="CHEBI:59789"/>
        <dbReference type="ChEBI" id="CHEBI:74454"/>
        <dbReference type="ChEBI" id="CHEBI:74455"/>
        <dbReference type="EC" id="2.1.1.61"/>
    </reaction>
</comment>
<evidence type="ECO:0000256" key="1">
    <source>
        <dbReference type="ARBA" id="ARBA00022490"/>
    </source>
</evidence>
<evidence type="ECO:0000256" key="6">
    <source>
        <dbReference type="ARBA" id="ARBA00022694"/>
    </source>
</evidence>
<proteinExistence type="inferred from homology"/>
<comment type="cofactor">
    <cofactor evidence="10">
        <name>FAD</name>
        <dbReference type="ChEBI" id="CHEBI:57692"/>
    </cofactor>
</comment>
<dbReference type="InterPro" id="IPR036188">
    <property type="entry name" value="FAD/NAD-bd_sf"/>
</dbReference>
<evidence type="ECO:0000256" key="3">
    <source>
        <dbReference type="ARBA" id="ARBA00022630"/>
    </source>
</evidence>
<dbReference type="InterPro" id="IPR017610">
    <property type="entry name" value="tRNA_S-uridine_synth_MnmC_C"/>
</dbReference>
<feature type="domain" description="FAD dependent oxidoreductase" evidence="11">
    <location>
        <begin position="265"/>
        <end position="639"/>
    </location>
</feature>
<keyword evidence="8 10" id="KW-0560">Oxidoreductase</keyword>
<evidence type="ECO:0000256" key="7">
    <source>
        <dbReference type="ARBA" id="ARBA00022827"/>
    </source>
</evidence>
<dbReference type="Gene3D" id="3.50.50.60">
    <property type="entry name" value="FAD/NAD(P)-binding domain"/>
    <property type="match status" value="1"/>
</dbReference>
<keyword evidence="6 10" id="KW-0819">tRNA processing</keyword>
<sequence>MLNITSAKVYFNQENTPVSEAFDDIYFSNTDGLQETQYVFIEGNHLWKRWTEFQASHFVIAETGFGTGLNFFATIQLFRQFRKEYPNSPLKRLFFLSFEKYPLALAQLKQAHLAYPEFSSIASQLQENWLDPIVGCYRIHFEETTLDLWFGDVADNLPQLGDYMQNKIDVWFLDGFAPSKNPEMWNDKLYEYVYRYTKQQGSFATFTAASAVRKGLESVGFTVTKRKGYGKKRECLQGIKLQEQPLDIKTPWYLPQSAKLTKQADIAIIGGGIASLFTAISLVNRGAKVTIYCEDEQPALNASGNKQGAFYPQLSDDDEKNIRFYVHAFAYGLQQLHWAIKQGIQFDHKFCGVALCAYDERSAKKLQKIADYHWSSSLYQELNKQGLSDVVGLPLPCGGGFIPNGAWLAPRQFVQNAFSYLEKCGVILKTFQNITALSQDENDQWYLTNAKGELFAHQIVVLANGHKLKDFAQTNQLPLCSVRGQVSHIPTSETLQKLKTVVCYDGYLTPVDIDKNTHCIGASHIRDNDTREFSLQEQQENQQKIQKNLTGVDWVNEIDTSENQARMGIRCTVRDRIPMVGNVPNFNEQVVDYKNIFNLRRRKQTIRNASHFTNLYLTGALGSRGLTSAPLLGEVLASLIYNEPLPLSEDIIHSLSANRSWIRKLLKGTVVKPVE</sequence>
<evidence type="ECO:0000259" key="11">
    <source>
        <dbReference type="Pfam" id="PF01266"/>
    </source>
</evidence>
<keyword evidence="3 10" id="KW-0285">Flavoprotein</keyword>
<evidence type="ECO:0000313" key="13">
    <source>
        <dbReference type="EMBL" id="TCP12850.1"/>
    </source>
</evidence>
<gene>
    <name evidence="10" type="primary">mnmC</name>
    <name evidence="13" type="ORF">EV697_103156</name>
</gene>
<keyword evidence="1 10" id="KW-0963">Cytoplasm</keyword>
<dbReference type="PANTHER" id="PTHR13847:SF283">
    <property type="entry name" value="TRNA 5-METHYLAMINOMETHYL-2-THIOURIDINE BIOSYNTHESIS BIFUNCTIONAL PROTEIN MNMC"/>
    <property type="match status" value="1"/>
</dbReference>
<dbReference type="NCBIfam" id="NF002484">
    <property type="entry name" value="PRK01747.1-5"/>
    <property type="match status" value="1"/>
</dbReference>
<feature type="region of interest" description="FAD-dependent cmnm(5)s(2)U34 oxidoreductase" evidence="10">
    <location>
        <begin position="269"/>
        <end position="675"/>
    </location>
</feature>
<name>A0A4R2N0F1_9PAST</name>
<dbReference type="Gene3D" id="3.30.9.10">
    <property type="entry name" value="D-Amino Acid Oxidase, subunit A, domain 2"/>
    <property type="match status" value="1"/>
</dbReference>
<dbReference type="InterPro" id="IPR023032">
    <property type="entry name" value="tRNA_MAMT_biosynth_bifunc_MnmC"/>
</dbReference>
<dbReference type="InterPro" id="IPR047785">
    <property type="entry name" value="tRNA_MNMC2"/>
</dbReference>
<dbReference type="GO" id="GO:0004808">
    <property type="term" value="F:tRNA (5-methylaminomethyl-2-thiouridylate)(34)-methyltransferase activity"/>
    <property type="evidence" value="ECO:0007669"/>
    <property type="project" value="UniProtKB-EC"/>
</dbReference>
<evidence type="ECO:0000256" key="8">
    <source>
        <dbReference type="ARBA" id="ARBA00023002"/>
    </source>
</evidence>
<evidence type="ECO:0000256" key="5">
    <source>
        <dbReference type="ARBA" id="ARBA00022691"/>
    </source>
</evidence>
<comment type="function">
    <text evidence="10">Catalyzes the last two steps in the biosynthesis of 5-methylaminomethyl-2-thiouridine (mnm(5)s(2)U) at the wobble position (U34) in tRNA. Catalyzes the FAD-dependent demodification of cmnm(5)s(2)U34 to nm(5)s(2)U34, followed by the transfer of a methyl group from S-adenosyl-L-methionine to nm(5)s(2)U34, to form mnm(5)s(2)U34.</text>
</comment>
<dbReference type="NCBIfam" id="NF002481">
    <property type="entry name" value="PRK01747.1-2"/>
    <property type="match status" value="1"/>
</dbReference>
<dbReference type="AlphaFoldDB" id="A0A4R2N0F1"/>
<dbReference type="FunFam" id="3.40.50.150:FF:000107">
    <property type="entry name" value="tRNA 5-methylaminomethyl-2-thiouridine biosynthesis bifunctional protein MnmC"/>
    <property type="match status" value="1"/>
</dbReference>
<dbReference type="RefSeq" id="WP_132023504.1">
    <property type="nucleotide sequence ID" value="NZ_CP016605.1"/>
</dbReference>
<feature type="domain" description="MnmC-like methyltransferase" evidence="12">
    <location>
        <begin position="116"/>
        <end position="240"/>
    </location>
</feature>
<keyword evidence="14" id="KW-1185">Reference proteome</keyword>
<feature type="region of interest" description="tRNA (mnm(5)s(2)U34)-methyltransferase" evidence="10">
    <location>
        <begin position="1"/>
        <end position="241"/>
    </location>
</feature>
<evidence type="ECO:0000256" key="4">
    <source>
        <dbReference type="ARBA" id="ARBA00022679"/>
    </source>
</evidence>
<evidence type="ECO:0000256" key="9">
    <source>
        <dbReference type="ARBA" id="ARBA00023268"/>
    </source>
</evidence>
<dbReference type="OrthoDB" id="9786494at2"/>
<dbReference type="InterPro" id="IPR029063">
    <property type="entry name" value="SAM-dependent_MTases_sf"/>
</dbReference>
<dbReference type="SUPFAM" id="SSF51905">
    <property type="entry name" value="FAD/NAD(P)-binding domain"/>
    <property type="match status" value="1"/>
</dbReference>
<comment type="similarity">
    <text evidence="10">In the C-terminal section; belongs to the DAO family.</text>
</comment>
<evidence type="ECO:0000256" key="10">
    <source>
        <dbReference type="HAMAP-Rule" id="MF_01102"/>
    </source>
</evidence>
<dbReference type="NCBIfam" id="TIGR03197">
    <property type="entry name" value="MnmC_Cterm"/>
    <property type="match status" value="1"/>
</dbReference>
<dbReference type="EMBL" id="SLXI01000003">
    <property type="protein sequence ID" value="TCP12850.1"/>
    <property type="molecule type" value="Genomic_DNA"/>
</dbReference>
<comment type="similarity">
    <text evidence="10">In the N-terminal section; belongs to the methyltransferase superfamily. tRNA (mnm(5)s(2)U34)-methyltransferase family.</text>
</comment>
<dbReference type="GO" id="GO:0050660">
    <property type="term" value="F:flavin adenine dinucleotide binding"/>
    <property type="evidence" value="ECO:0007669"/>
    <property type="project" value="UniProtKB-UniRule"/>
</dbReference>
<dbReference type="Gene3D" id="3.40.50.150">
    <property type="entry name" value="Vaccinia Virus protein VP39"/>
    <property type="match status" value="1"/>
</dbReference>
<organism evidence="13 14">
    <name type="scientific">Bisgaardia hudsonensis</name>
    <dbReference type="NCBI Taxonomy" id="109472"/>
    <lineage>
        <taxon>Bacteria</taxon>
        <taxon>Pseudomonadati</taxon>
        <taxon>Pseudomonadota</taxon>
        <taxon>Gammaproteobacteria</taxon>
        <taxon>Pasteurellales</taxon>
        <taxon>Pasteurellaceae</taxon>
        <taxon>Bisgaardia</taxon>
    </lineage>
</organism>
<keyword evidence="5 10" id="KW-0949">S-adenosyl-L-methionine</keyword>
<keyword evidence="9 10" id="KW-0511">Multifunctional enzyme</keyword>
<dbReference type="Pfam" id="PF05430">
    <property type="entry name" value="Methyltransf_30"/>
    <property type="match status" value="1"/>
</dbReference>
<keyword evidence="2 10" id="KW-0489">Methyltransferase</keyword>
<dbReference type="PANTHER" id="PTHR13847">
    <property type="entry name" value="SARCOSINE DEHYDROGENASE-RELATED"/>
    <property type="match status" value="1"/>
</dbReference>
<comment type="caution">
    <text evidence="13">The sequence shown here is derived from an EMBL/GenBank/DDBJ whole genome shotgun (WGS) entry which is preliminary data.</text>
</comment>
<evidence type="ECO:0000313" key="14">
    <source>
        <dbReference type="Proteomes" id="UP000294841"/>
    </source>
</evidence>
<evidence type="ECO:0000256" key="2">
    <source>
        <dbReference type="ARBA" id="ARBA00022603"/>
    </source>
</evidence>
<reference evidence="13 14" key="1">
    <citation type="submission" date="2019-03" db="EMBL/GenBank/DDBJ databases">
        <title>Genomic Encyclopedia of Type Strains, Phase IV (KMG-IV): sequencing the most valuable type-strain genomes for metagenomic binning, comparative biology and taxonomic classification.</title>
        <authorList>
            <person name="Goeker M."/>
        </authorList>
    </citation>
    <scope>NUCLEOTIDE SEQUENCE [LARGE SCALE GENOMIC DNA]</scope>
    <source>
        <strain evidence="13 14">DSM 28231</strain>
    </source>
</reference>
<dbReference type="Pfam" id="PF01266">
    <property type="entry name" value="DAO"/>
    <property type="match status" value="1"/>
</dbReference>
<keyword evidence="4 10" id="KW-0808">Transferase</keyword>
<protein>
    <recommendedName>
        <fullName evidence="10">tRNA 5-methylaminomethyl-2-thiouridine biosynthesis bifunctional protein MnmC</fullName>
        <shortName evidence="10">tRNA mnm(5)s(2)U biosynthesis bifunctional protein</shortName>
    </recommendedName>
    <domain>
        <recommendedName>
            <fullName evidence="10">tRNA (mnm(5)s(2)U34)-methyltransferase</fullName>
            <ecNumber evidence="10">2.1.1.61</ecNumber>
        </recommendedName>
    </domain>
    <domain>
        <recommendedName>
            <fullName evidence="10">FAD-dependent cmnm(5)s(2)U34 oxidoreductase</fullName>
            <ecNumber evidence="10">1.5.-.-</ecNumber>
        </recommendedName>
    </domain>
</protein>
<evidence type="ECO:0000259" key="12">
    <source>
        <dbReference type="Pfam" id="PF05430"/>
    </source>
</evidence>
<dbReference type="Proteomes" id="UP000294841">
    <property type="component" value="Unassembled WGS sequence"/>
</dbReference>
<dbReference type="GO" id="GO:0005737">
    <property type="term" value="C:cytoplasm"/>
    <property type="evidence" value="ECO:0007669"/>
    <property type="project" value="UniProtKB-SubCell"/>
</dbReference>
<comment type="subcellular location">
    <subcellularLocation>
        <location evidence="10">Cytoplasm</location>
    </subcellularLocation>
</comment>
<dbReference type="HAMAP" id="MF_01102">
    <property type="entry name" value="MnmC"/>
    <property type="match status" value="1"/>
</dbReference>
<dbReference type="EC" id="1.5.-.-" evidence="10"/>
<dbReference type="NCBIfam" id="NF033855">
    <property type="entry name" value="tRNA_MNMC2"/>
    <property type="match status" value="1"/>
</dbReference>